<dbReference type="Gene3D" id="3.30.70.100">
    <property type="match status" value="1"/>
</dbReference>
<accession>A0A937G0Y6</accession>
<dbReference type="GO" id="GO:0008381">
    <property type="term" value="F:mechanosensitive monoatomic ion channel activity"/>
    <property type="evidence" value="ECO:0007669"/>
    <property type="project" value="InterPro"/>
</dbReference>
<dbReference type="SUPFAM" id="SSF82689">
    <property type="entry name" value="Mechanosensitive channel protein MscS (YggB), C-terminal domain"/>
    <property type="match status" value="1"/>
</dbReference>
<keyword evidence="5 7" id="KW-1133">Transmembrane helix</keyword>
<evidence type="ECO:0000256" key="3">
    <source>
        <dbReference type="ARBA" id="ARBA00022475"/>
    </source>
</evidence>
<evidence type="ECO:0000256" key="4">
    <source>
        <dbReference type="ARBA" id="ARBA00022692"/>
    </source>
</evidence>
<keyword evidence="11" id="KW-1185">Reference proteome</keyword>
<feature type="transmembrane region" description="Helical" evidence="7">
    <location>
        <begin position="59"/>
        <end position="80"/>
    </location>
</feature>
<feature type="domain" description="Mechanosensitive ion channel MscS C-terminal" evidence="9">
    <location>
        <begin position="187"/>
        <end position="275"/>
    </location>
</feature>
<dbReference type="Proteomes" id="UP000614216">
    <property type="component" value="Unassembled WGS sequence"/>
</dbReference>
<dbReference type="Gene3D" id="1.10.287.1260">
    <property type="match status" value="1"/>
</dbReference>
<dbReference type="AlphaFoldDB" id="A0A937G0Y6"/>
<dbReference type="InterPro" id="IPR023408">
    <property type="entry name" value="MscS_beta-dom_sf"/>
</dbReference>
<evidence type="ECO:0000259" key="9">
    <source>
        <dbReference type="Pfam" id="PF21082"/>
    </source>
</evidence>
<dbReference type="InterPro" id="IPR006685">
    <property type="entry name" value="MscS_channel_2nd"/>
</dbReference>
<comment type="subcellular location">
    <subcellularLocation>
        <location evidence="1">Cell membrane</location>
        <topology evidence="1">Multi-pass membrane protein</topology>
    </subcellularLocation>
</comment>
<evidence type="ECO:0000256" key="7">
    <source>
        <dbReference type="SAM" id="Phobius"/>
    </source>
</evidence>
<evidence type="ECO:0000256" key="2">
    <source>
        <dbReference type="ARBA" id="ARBA00008017"/>
    </source>
</evidence>
<dbReference type="Pfam" id="PF00924">
    <property type="entry name" value="MS_channel_2nd"/>
    <property type="match status" value="1"/>
</dbReference>
<evidence type="ECO:0000313" key="11">
    <source>
        <dbReference type="Proteomes" id="UP000614216"/>
    </source>
</evidence>
<evidence type="ECO:0000256" key="6">
    <source>
        <dbReference type="ARBA" id="ARBA00023136"/>
    </source>
</evidence>
<gene>
    <name evidence="10" type="ORF">JMN32_20110</name>
</gene>
<reference evidence="10" key="1">
    <citation type="submission" date="2021-01" db="EMBL/GenBank/DDBJ databases">
        <title>Fulvivirga kasyanovii gen. nov., sp nov., a novel member of the phylum Bacteroidetes isolated from seawater in a mussel farm.</title>
        <authorList>
            <person name="Zhao L.-H."/>
            <person name="Wang Z.-J."/>
        </authorList>
    </citation>
    <scope>NUCLEOTIDE SEQUENCE</scope>
    <source>
        <strain evidence="10">29W222</strain>
    </source>
</reference>
<dbReference type="Gene3D" id="2.30.30.60">
    <property type="match status" value="1"/>
</dbReference>
<protein>
    <submittedName>
        <fullName evidence="10">Mechanosensitive ion channel family protein</fullName>
    </submittedName>
</protein>
<dbReference type="RefSeq" id="WP_202858162.1">
    <property type="nucleotide sequence ID" value="NZ_JAEUGD010000064.1"/>
</dbReference>
<dbReference type="GO" id="GO:0005886">
    <property type="term" value="C:plasma membrane"/>
    <property type="evidence" value="ECO:0007669"/>
    <property type="project" value="UniProtKB-SubCell"/>
</dbReference>
<comment type="caution">
    <text evidence="10">The sequence shown here is derived from an EMBL/GenBank/DDBJ whole genome shotgun (WGS) entry which is preliminary data.</text>
</comment>
<dbReference type="InterPro" id="IPR049278">
    <property type="entry name" value="MS_channel_C"/>
</dbReference>
<dbReference type="PANTHER" id="PTHR30221">
    <property type="entry name" value="SMALL-CONDUCTANCE MECHANOSENSITIVE CHANNEL"/>
    <property type="match status" value="1"/>
</dbReference>
<evidence type="ECO:0000256" key="5">
    <source>
        <dbReference type="ARBA" id="ARBA00022989"/>
    </source>
</evidence>
<evidence type="ECO:0000259" key="8">
    <source>
        <dbReference type="Pfam" id="PF00924"/>
    </source>
</evidence>
<feature type="transmembrane region" description="Helical" evidence="7">
    <location>
        <begin position="14"/>
        <end position="39"/>
    </location>
</feature>
<feature type="transmembrane region" description="Helical" evidence="7">
    <location>
        <begin position="86"/>
        <end position="104"/>
    </location>
</feature>
<proteinExistence type="inferred from homology"/>
<dbReference type="InterPro" id="IPR011014">
    <property type="entry name" value="MscS_channel_TM-2"/>
</dbReference>
<keyword evidence="4 7" id="KW-0812">Transmembrane</keyword>
<evidence type="ECO:0000313" key="10">
    <source>
        <dbReference type="EMBL" id="MBL6448627.1"/>
    </source>
</evidence>
<dbReference type="Pfam" id="PF21082">
    <property type="entry name" value="MS_channel_3rd"/>
    <property type="match status" value="1"/>
</dbReference>
<dbReference type="PANTHER" id="PTHR30221:SF1">
    <property type="entry name" value="SMALL-CONDUCTANCE MECHANOSENSITIVE CHANNEL"/>
    <property type="match status" value="1"/>
</dbReference>
<comment type="similarity">
    <text evidence="2">Belongs to the MscS (TC 1.A.23) family.</text>
</comment>
<organism evidence="10 11">
    <name type="scientific">Fulvivirga marina</name>
    <dbReference type="NCBI Taxonomy" id="2494733"/>
    <lineage>
        <taxon>Bacteria</taxon>
        <taxon>Pseudomonadati</taxon>
        <taxon>Bacteroidota</taxon>
        <taxon>Cytophagia</taxon>
        <taxon>Cytophagales</taxon>
        <taxon>Fulvivirgaceae</taxon>
        <taxon>Fulvivirga</taxon>
    </lineage>
</organism>
<keyword evidence="3" id="KW-1003">Cell membrane</keyword>
<keyword evidence="6 7" id="KW-0472">Membrane</keyword>
<name>A0A937G0Y6_9BACT</name>
<dbReference type="InterPro" id="IPR045275">
    <property type="entry name" value="MscS_archaea/bacteria_type"/>
</dbReference>
<dbReference type="SUPFAM" id="SSF82861">
    <property type="entry name" value="Mechanosensitive channel protein MscS (YggB), transmembrane region"/>
    <property type="match status" value="1"/>
</dbReference>
<dbReference type="InterPro" id="IPR010920">
    <property type="entry name" value="LSM_dom_sf"/>
</dbReference>
<dbReference type="SUPFAM" id="SSF50182">
    <property type="entry name" value="Sm-like ribonucleoproteins"/>
    <property type="match status" value="1"/>
</dbReference>
<evidence type="ECO:0000256" key="1">
    <source>
        <dbReference type="ARBA" id="ARBA00004651"/>
    </source>
</evidence>
<dbReference type="EMBL" id="JAEUGD010000064">
    <property type="protein sequence ID" value="MBL6448627.1"/>
    <property type="molecule type" value="Genomic_DNA"/>
</dbReference>
<feature type="domain" description="Mechanosensitive ion channel MscS" evidence="8">
    <location>
        <begin position="108"/>
        <end position="174"/>
    </location>
</feature>
<dbReference type="InterPro" id="IPR011066">
    <property type="entry name" value="MscS_channel_C_sf"/>
</dbReference>
<sequence>MNIKTLLLDSNSKLIEYIVIPFLILVIAFILSKVLRAILNKFVTGASSKLNVDPTKYNFLKNAVSFVIFTLAIVVIFQTIPSLRAYGVTLFASAGILAAIVGFASQSAFSNIISGIFIVIFKPFRVGDLINIGETHSGTVEDITLRHTIIRNFENRRIVIPNSIISEQTITNSTLTDDKTCMFVIMSISYDSDIELAIRIMQEEAMAHPFHIDNRTQEDIDKGTPDVIVRLVSFGDSSVNLRASVWANHPTDGFAMKCDLHKSIKERFDKEGIEIPFPYRTIIYKEKKIADATTSNKESL</sequence>